<evidence type="ECO:0000313" key="1">
    <source>
        <dbReference type="EMBL" id="EMB15379.1"/>
    </source>
</evidence>
<proteinExistence type="predicted"/>
<dbReference type="EMBL" id="ANMO01000176">
    <property type="protein sequence ID" value="EMB15379.1"/>
    <property type="molecule type" value="Genomic_DNA"/>
</dbReference>
<reference evidence="1" key="2">
    <citation type="journal article" date="2013" name="Mar. Genomics">
        <title>Expression of sulfatases in Rhodopirellula baltica and the diversity of sulfatases in the genus Rhodopirellula.</title>
        <authorList>
            <person name="Wegner C.E."/>
            <person name="Richter-Heitmann T."/>
            <person name="Klindworth A."/>
            <person name="Klockow C."/>
            <person name="Richter M."/>
            <person name="Achstetter T."/>
            <person name="Glockner F.O."/>
            <person name="Harder J."/>
        </authorList>
    </citation>
    <scope>NUCLEOTIDE SEQUENCE [LARGE SCALE GENOMIC DNA]</scope>
    <source>
        <strain evidence="1">6C</strain>
    </source>
</reference>
<reference evidence="1" key="1">
    <citation type="submission" date="2012-11" db="EMBL/GenBank/DDBJ databases">
        <title>Permanent draft genomes of Rhodopirellula europaea strain SH398 and 6C.</title>
        <authorList>
            <person name="Richter M."/>
            <person name="Richter-Heitmann T."/>
            <person name="Frank C."/>
            <person name="Harder J."/>
            <person name="Glockner F.O."/>
        </authorList>
    </citation>
    <scope>NUCLEOTIDE SEQUENCE</scope>
    <source>
        <strain evidence="1">6C</strain>
    </source>
</reference>
<sequence length="61" mass="7233">MNERLYARPPDLYSQEKKFLCRWGRLELKKAGKDCILRVGVHMIAYRHKELFSKRGGFSGF</sequence>
<dbReference type="PATRIC" id="fig|1263867.3.peg.4169"/>
<gene>
    <name evidence="1" type="ORF">RE6C_03896</name>
</gene>
<name>M2AZG8_9BACT</name>
<evidence type="ECO:0000313" key="2">
    <source>
        <dbReference type="Proteomes" id="UP000011529"/>
    </source>
</evidence>
<keyword evidence="2" id="KW-1185">Reference proteome</keyword>
<organism evidence="1 2">
    <name type="scientific">Rhodopirellula europaea 6C</name>
    <dbReference type="NCBI Taxonomy" id="1263867"/>
    <lineage>
        <taxon>Bacteria</taxon>
        <taxon>Pseudomonadati</taxon>
        <taxon>Planctomycetota</taxon>
        <taxon>Planctomycetia</taxon>
        <taxon>Pirellulales</taxon>
        <taxon>Pirellulaceae</taxon>
        <taxon>Rhodopirellula</taxon>
    </lineage>
</organism>
<accession>M2AZG8</accession>
<dbReference type="AlphaFoldDB" id="M2AZG8"/>
<protein>
    <submittedName>
        <fullName evidence="1">Uncharacterized protein</fullName>
    </submittedName>
</protein>
<dbReference type="Proteomes" id="UP000011529">
    <property type="component" value="Unassembled WGS sequence"/>
</dbReference>
<comment type="caution">
    <text evidence="1">The sequence shown here is derived from an EMBL/GenBank/DDBJ whole genome shotgun (WGS) entry which is preliminary data.</text>
</comment>